<dbReference type="PATRIC" id="fig|1166018.3.peg.4742"/>
<dbReference type="InterPro" id="IPR054539">
    <property type="entry name" value="Beta-prop_PDH"/>
</dbReference>
<keyword evidence="2" id="KW-0560">Oxidoreductase</keyword>
<proteinExistence type="predicted"/>
<organism evidence="2 3">
    <name type="scientific">Fibrella aestuarina BUZ 2</name>
    <dbReference type="NCBI Taxonomy" id="1166018"/>
    <lineage>
        <taxon>Bacteria</taxon>
        <taxon>Pseudomonadati</taxon>
        <taxon>Bacteroidota</taxon>
        <taxon>Cytophagia</taxon>
        <taxon>Cytophagales</taxon>
        <taxon>Spirosomataceae</taxon>
        <taxon>Fibrella</taxon>
    </lineage>
</organism>
<keyword evidence="3" id="KW-1185">Reference proteome</keyword>
<dbReference type="InterPro" id="IPR011041">
    <property type="entry name" value="Quinoprot_gluc/sorb_DH_b-prop"/>
</dbReference>
<dbReference type="GO" id="GO:0016491">
    <property type="term" value="F:oxidoreductase activity"/>
    <property type="evidence" value="ECO:0007669"/>
    <property type="project" value="UniProtKB-KW"/>
</dbReference>
<dbReference type="Gene3D" id="2.120.10.30">
    <property type="entry name" value="TolB, C-terminal domain"/>
    <property type="match status" value="1"/>
</dbReference>
<dbReference type="EC" id="1.1.1.-" evidence="2"/>
<dbReference type="HOGENOM" id="CLU_024435_0_0_10"/>
<dbReference type="EMBL" id="HE796683">
    <property type="protein sequence ID" value="CCH00981.1"/>
    <property type="molecule type" value="Genomic_DNA"/>
</dbReference>
<accession>I0KA28</accession>
<dbReference type="eggNOG" id="COG2133">
    <property type="taxonomic scope" value="Bacteria"/>
</dbReference>
<gene>
    <name evidence="2" type="primary">yliI3</name>
    <name evidence="2" type="ORF">FAES_2972</name>
</gene>
<feature type="domain" description="Pyrroloquinoline quinone-dependent pyranose dehydrogenase beta-propeller" evidence="1">
    <location>
        <begin position="315"/>
        <end position="423"/>
    </location>
</feature>
<name>I0KA28_9BACT</name>
<evidence type="ECO:0000313" key="3">
    <source>
        <dbReference type="Proteomes" id="UP000011058"/>
    </source>
</evidence>
<dbReference type="AlphaFoldDB" id="I0KA28"/>
<protein>
    <submittedName>
        <fullName evidence="2">NHL repeat-containing protein</fullName>
        <ecNumber evidence="2">1.1.1.-</ecNumber>
    </submittedName>
</protein>
<dbReference type="Proteomes" id="UP000011058">
    <property type="component" value="Chromosome"/>
</dbReference>
<dbReference type="InterPro" id="IPR011042">
    <property type="entry name" value="6-blade_b-propeller_TolB-like"/>
</dbReference>
<dbReference type="PANTHER" id="PTHR19328:SF55">
    <property type="entry name" value="BLR6566 PROTEIN"/>
    <property type="match status" value="1"/>
</dbReference>
<dbReference type="PANTHER" id="PTHR19328">
    <property type="entry name" value="HEDGEHOG-INTERACTING PROTEIN"/>
    <property type="match status" value="1"/>
</dbReference>
<dbReference type="RefSeq" id="WP_015332080.1">
    <property type="nucleotide sequence ID" value="NC_020054.1"/>
</dbReference>
<feature type="domain" description="Pyrroloquinoline quinone-dependent pyranose dehydrogenase beta-propeller" evidence="1">
    <location>
        <begin position="74"/>
        <end position="269"/>
    </location>
</feature>
<sequence length="424" mass="45629">MKLLSPKTLPVVAALSAIGLYNCSQPESTQTVMRNGRLLAVGCDSMATLPDPYATPSVSRPSSVVAWPMGKTPTAPAGFTVTEYARGLSYPRWTYVLPNGDVLVAQAATSNSANRITLFRDTNKDGKPDASYAFMSGLNKPLGMAYLGGYLFIANTDGLMRYPYTSGQTKITTTGTKILTLPAGGYNNHWTRNVIANPAGTKLYVSVGSASNVGEYGMQYEVRRAGILEINPNGTSERIYASGLRNPVGMAWQPGTGTLWTAVNERDGLGDELVPDYITSVKDGGFYGWPYSYYGQREDPRRKGERPDLVASALVPDFALGSHTASLGLAFYDKTRFPAKYLNGAFVGQHGSWNRSTLAGYKVLYVPFVDGKPCGQPEDFLTGFIANASTRQVYGRPAGVTVMPDGALLVADDAGGRIWRVQAN</sequence>
<dbReference type="SUPFAM" id="SSF50952">
    <property type="entry name" value="Soluble quinoprotein glucose dehydrogenase"/>
    <property type="match status" value="1"/>
</dbReference>
<dbReference type="KEGG" id="fae:FAES_2972"/>
<reference evidence="2 3" key="1">
    <citation type="journal article" date="2012" name="J. Bacteriol.">
        <title>Genome Sequence of Fibrella aestuarina BUZ 2T, a Filamentous Marine Bacterium.</title>
        <authorList>
            <person name="Filippini M."/>
            <person name="Qi W."/>
            <person name="Blom J."/>
            <person name="Goesmann A."/>
            <person name="Smits T.H."/>
            <person name="Bagheri H.C."/>
        </authorList>
    </citation>
    <scope>NUCLEOTIDE SEQUENCE [LARGE SCALE GENOMIC DNA]</scope>
    <source>
        <strain evidence="3">BUZ 2T</strain>
    </source>
</reference>
<evidence type="ECO:0000313" key="2">
    <source>
        <dbReference type="EMBL" id="CCH00981.1"/>
    </source>
</evidence>
<evidence type="ECO:0000259" key="1">
    <source>
        <dbReference type="Pfam" id="PF22807"/>
    </source>
</evidence>
<dbReference type="Pfam" id="PF22807">
    <property type="entry name" value="TrAA12"/>
    <property type="match status" value="2"/>
</dbReference>